<keyword evidence="2" id="KW-0812">Transmembrane</keyword>
<dbReference type="EMBL" id="QJOW01000002">
    <property type="protein sequence ID" value="KAB7517078.1"/>
    <property type="molecule type" value="Genomic_DNA"/>
</dbReference>
<evidence type="ECO:0000313" key="5">
    <source>
        <dbReference type="EMBL" id="KAB7517078.1"/>
    </source>
</evidence>
<dbReference type="PANTHER" id="PTHR24074">
    <property type="entry name" value="CO-CHAPERONE PROTEIN DJLA"/>
    <property type="match status" value="1"/>
</dbReference>
<sequence length="189" mass="20446">MEGVNRSSLVVGLMGVFAGMTVVMVLLALTLGSPVVFIFATPFAAATYLFYQQASGKMRERIEQQARQARMANEQRRRQGGGTQPGEQGRTRGETGGFGAGPRFGDANTRFGRQSGAGGRTRQGQRIDSSTPSGPSRTEAADILGVAPDADEQAIKRAYREAVKEKHPDRGGDEEEFKDVTEAYDRLTE</sequence>
<dbReference type="EMBL" id="QKKZ01000001">
    <property type="protein sequence ID" value="KAB7515707.1"/>
    <property type="molecule type" value="Genomic_DNA"/>
</dbReference>
<dbReference type="SMART" id="SM00271">
    <property type="entry name" value="DnaJ"/>
    <property type="match status" value="1"/>
</dbReference>
<dbReference type="EMBL" id="QMDY01000001">
    <property type="protein sequence ID" value="KAB7519794.1"/>
    <property type="molecule type" value="Genomic_DNA"/>
</dbReference>
<feature type="compositionally biased region" description="Basic and acidic residues" evidence="1">
    <location>
        <begin position="178"/>
        <end position="189"/>
    </location>
</feature>
<organism evidence="6 7">
    <name type="scientific">Halosegnis rubeus</name>
    <dbReference type="NCBI Taxonomy" id="2212850"/>
    <lineage>
        <taxon>Archaea</taxon>
        <taxon>Methanobacteriati</taxon>
        <taxon>Methanobacteriota</taxon>
        <taxon>Stenosarchaea group</taxon>
        <taxon>Halobacteria</taxon>
        <taxon>Halobacteriales</taxon>
        <taxon>Natronomonadaceae</taxon>
        <taxon>Halosegnis</taxon>
    </lineage>
</organism>
<comment type="caution">
    <text evidence="6">The sequence shown here is derived from an EMBL/GenBank/DDBJ whole genome shotgun (WGS) entry which is preliminary data.</text>
</comment>
<evidence type="ECO:0000259" key="3">
    <source>
        <dbReference type="PROSITE" id="PS50076"/>
    </source>
</evidence>
<keyword evidence="2" id="KW-0472">Membrane</keyword>
<dbReference type="InterPro" id="IPR036869">
    <property type="entry name" value="J_dom_sf"/>
</dbReference>
<dbReference type="Proteomes" id="UP000326302">
    <property type="component" value="Unassembled WGS sequence"/>
</dbReference>
<dbReference type="Proteomes" id="UP000326865">
    <property type="component" value="Unassembled WGS sequence"/>
</dbReference>
<dbReference type="PROSITE" id="PS50076">
    <property type="entry name" value="DNAJ_2"/>
    <property type="match status" value="1"/>
</dbReference>
<dbReference type="PRINTS" id="PR00625">
    <property type="entry name" value="JDOMAIN"/>
</dbReference>
<evidence type="ECO:0000256" key="1">
    <source>
        <dbReference type="SAM" id="MobiDB-lite"/>
    </source>
</evidence>
<feature type="transmembrane region" description="Helical" evidence="2">
    <location>
        <begin position="35"/>
        <end position="51"/>
    </location>
</feature>
<dbReference type="Gene3D" id="1.10.287.110">
    <property type="entry name" value="DnaJ domain"/>
    <property type="match status" value="1"/>
</dbReference>
<feature type="region of interest" description="Disordered" evidence="1">
    <location>
        <begin position="161"/>
        <end position="189"/>
    </location>
</feature>
<dbReference type="InterPro" id="IPR001623">
    <property type="entry name" value="DnaJ_domain"/>
</dbReference>
<feature type="compositionally biased region" description="Basic and acidic residues" evidence="1">
    <location>
        <begin position="161"/>
        <end position="171"/>
    </location>
</feature>
<dbReference type="CDD" id="cd06257">
    <property type="entry name" value="DnaJ"/>
    <property type="match status" value="1"/>
</dbReference>
<name>A0A5N5UPQ8_9EURY</name>
<feature type="transmembrane region" description="Helical" evidence="2">
    <location>
        <begin position="9"/>
        <end position="29"/>
    </location>
</feature>
<feature type="domain" description="J" evidence="3">
    <location>
        <begin position="139"/>
        <end position="189"/>
    </location>
</feature>
<evidence type="ECO:0000313" key="8">
    <source>
        <dbReference type="Proteomes" id="UP000326302"/>
    </source>
</evidence>
<dbReference type="RefSeq" id="WP_152119959.1">
    <property type="nucleotide sequence ID" value="NZ_QJOW01000002.1"/>
</dbReference>
<keyword evidence="9" id="KW-1185">Reference proteome</keyword>
<dbReference type="OrthoDB" id="10608at2157"/>
<gene>
    <name evidence="4" type="ORF">DM867_00750</name>
    <name evidence="5" type="ORF">DMP03_06885</name>
    <name evidence="6" type="ORF">DP108_00645</name>
</gene>
<protein>
    <submittedName>
        <fullName evidence="6">DnaJ domain-containing protein</fullName>
    </submittedName>
</protein>
<evidence type="ECO:0000313" key="6">
    <source>
        <dbReference type="EMBL" id="KAB7519794.1"/>
    </source>
</evidence>
<dbReference type="Proteomes" id="UP000326207">
    <property type="component" value="Unassembled WGS sequence"/>
</dbReference>
<dbReference type="AlphaFoldDB" id="A0A5N5UPQ8"/>
<dbReference type="Pfam" id="PF00226">
    <property type="entry name" value="DnaJ"/>
    <property type="match status" value="1"/>
</dbReference>
<evidence type="ECO:0000256" key="2">
    <source>
        <dbReference type="SAM" id="Phobius"/>
    </source>
</evidence>
<accession>A0A5N5UAX8</accession>
<keyword evidence="2" id="KW-1133">Transmembrane helix</keyword>
<proteinExistence type="predicted"/>
<reference evidence="7 8" key="1">
    <citation type="submission" date="2019-10" db="EMBL/GenBank/DDBJ databases">
        <title>Unraveling microbial dark matter from salterns through culturing: the case of the genus Halosegnis.</title>
        <authorList>
            <person name="Duran-Viseras A."/>
            <person name="Andrei A.-S."/>
            <person name="Vera-Gargallo B."/>
            <person name="Ghai R."/>
            <person name="Sanchez-Porro C."/>
            <person name="Ventosa A."/>
        </authorList>
    </citation>
    <scope>NUCLEOTIDE SEQUENCE [LARGE SCALE GENOMIC DNA]</scope>
    <source>
        <strain evidence="5 8">F17-44</strain>
        <strain evidence="4 9">F18-79</strain>
        <strain evidence="6 7">F19-13</strain>
    </source>
</reference>
<evidence type="ECO:0000313" key="9">
    <source>
        <dbReference type="Proteomes" id="UP000326865"/>
    </source>
</evidence>
<feature type="region of interest" description="Disordered" evidence="1">
    <location>
        <begin position="61"/>
        <end position="149"/>
    </location>
</feature>
<accession>A0A5N5UPQ8</accession>
<evidence type="ECO:0000313" key="4">
    <source>
        <dbReference type="EMBL" id="KAB7515707.1"/>
    </source>
</evidence>
<dbReference type="SUPFAM" id="SSF46565">
    <property type="entry name" value="Chaperone J-domain"/>
    <property type="match status" value="1"/>
</dbReference>
<dbReference type="InterPro" id="IPR050817">
    <property type="entry name" value="DjlA_DnaK_co-chaperone"/>
</dbReference>
<feature type="compositionally biased region" description="Polar residues" evidence="1">
    <location>
        <begin position="122"/>
        <end position="136"/>
    </location>
</feature>
<accession>A0A5N5UEG2</accession>
<evidence type="ECO:0000313" key="7">
    <source>
        <dbReference type="Proteomes" id="UP000326207"/>
    </source>
</evidence>